<dbReference type="GO" id="GO:0005524">
    <property type="term" value="F:ATP binding"/>
    <property type="evidence" value="ECO:0007669"/>
    <property type="project" value="UniProtKB-KW"/>
</dbReference>
<keyword evidence="2" id="KW-0067">ATP-binding</keyword>
<proteinExistence type="predicted"/>
<dbReference type="EMBL" id="RJVQ01000001">
    <property type="protein sequence ID" value="RQW64583.1"/>
    <property type="molecule type" value="Genomic_DNA"/>
</dbReference>
<dbReference type="Proteomes" id="UP000281112">
    <property type="component" value="Unassembled WGS sequence"/>
</dbReference>
<evidence type="ECO:0008006" key="6">
    <source>
        <dbReference type="Google" id="ProtNLM"/>
    </source>
</evidence>
<sequence>MRLKSFKTLWLFLMFLSYSCFGKDETKVVIEHNSPIVQGGALTQDVGIEMWGGTLNPIIFMGCDLPCTEDQMFSTADADQIDMTIKLVRGTSKYSKDGTYLGTYKIDGLIPGPEGRTLLNIEFGASQGDLWFSAKDLNGLSRIKITKIANK</sequence>
<evidence type="ECO:0000256" key="3">
    <source>
        <dbReference type="SAM" id="SignalP"/>
    </source>
</evidence>
<keyword evidence="1" id="KW-0547">Nucleotide-binding</keyword>
<dbReference type="Gene3D" id="2.60.34.10">
    <property type="entry name" value="Substrate Binding Domain Of DNAk, Chain A, domain 1"/>
    <property type="match status" value="1"/>
</dbReference>
<organism evidence="4 5">
    <name type="scientific">Vibrio viridaestus</name>
    <dbReference type="NCBI Taxonomy" id="2487322"/>
    <lineage>
        <taxon>Bacteria</taxon>
        <taxon>Pseudomonadati</taxon>
        <taxon>Pseudomonadota</taxon>
        <taxon>Gammaproteobacteria</taxon>
        <taxon>Vibrionales</taxon>
        <taxon>Vibrionaceae</taxon>
        <taxon>Vibrio</taxon>
    </lineage>
</organism>
<dbReference type="GO" id="GO:0140662">
    <property type="term" value="F:ATP-dependent protein folding chaperone"/>
    <property type="evidence" value="ECO:0007669"/>
    <property type="project" value="InterPro"/>
</dbReference>
<evidence type="ECO:0000313" key="5">
    <source>
        <dbReference type="Proteomes" id="UP000281112"/>
    </source>
</evidence>
<feature type="chain" id="PRO_5018299023" description="Lipoprotein" evidence="3">
    <location>
        <begin position="23"/>
        <end position="151"/>
    </location>
</feature>
<evidence type="ECO:0000313" key="4">
    <source>
        <dbReference type="EMBL" id="RQW64583.1"/>
    </source>
</evidence>
<name>A0A3N9TL40_9VIBR</name>
<feature type="signal peptide" evidence="3">
    <location>
        <begin position="1"/>
        <end position="22"/>
    </location>
</feature>
<evidence type="ECO:0000256" key="1">
    <source>
        <dbReference type="ARBA" id="ARBA00022741"/>
    </source>
</evidence>
<keyword evidence="5" id="KW-1185">Reference proteome</keyword>
<dbReference type="InterPro" id="IPR029047">
    <property type="entry name" value="HSP70_peptide-bd_sf"/>
</dbReference>
<protein>
    <recommendedName>
        <fullName evidence="6">Lipoprotein</fullName>
    </recommendedName>
</protein>
<gene>
    <name evidence="4" type="ORF">EES38_00610</name>
</gene>
<dbReference type="OrthoDB" id="3402841at2"/>
<dbReference type="SUPFAM" id="SSF100920">
    <property type="entry name" value="Heat shock protein 70kD (HSP70), peptide-binding domain"/>
    <property type="match status" value="1"/>
</dbReference>
<dbReference type="PROSITE" id="PS51257">
    <property type="entry name" value="PROKAR_LIPOPROTEIN"/>
    <property type="match status" value="1"/>
</dbReference>
<evidence type="ECO:0000256" key="2">
    <source>
        <dbReference type="ARBA" id="ARBA00022840"/>
    </source>
</evidence>
<dbReference type="Pfam" id="PF00012">
    <property type="entry name" value="HSP70"/>
    <property type="match status" value="1"/>
</dbReference>
<comment type="caution">
    <text evidence="4">The sequence shown here is derived from an EMBL/GenBank/DDBJ whole genome shotgun (WGS) entry which is preliminary data.</text>
</comment>
<keyword evidence="3" id="KW-0732">Signal</keyword>
<dbReference type="AlphaFoldDB" id="A0A3N9TL40"/>
<reference evidence="4 5" key="1">
    <citation type="submission" date="2018-11" db="EMBL/GenBank/DDBJ databases">
        <title>Vibrio LJC006 sp. nov., isolated from seawater during the bloom of the enteromorpha.</title>
        <authorList>
            <person name="Liang J."/>
        </authorList>
    </citation>
    <scope>NUCLEOTIDE SEQUENCE [LARGE SCALE GENOMIC DNA]</scope>
    <source>
        <strain evidence="4 5">LJC006</strain>
    </source>
</reference>
<dbReference type="InterPro" id="IPR013126">
    <property type="entry name" value="Hsp_70_fam"/>
</dbReference>
<dbReference type="RefSeq" id="WP_124935235.1">
    <property type="nucleotide sequence ID" value="NZ_RJVQ01000001.1"/>
</dbReference>
<accession>A0A3N9TL40</accession>